<feature type="domain" description="DYW" evidence="1">
    <location>
        <begin position="33"/>
        <end position="125"/>
    </location>
</feature>
<dbReference type="AlphaFoldDB" id="A0AAP0KC46"/>
<keyword evidence="3" id="KW-1185">Reference proteome</keyword>
<organism evidence="2 3">
    <name type="scientific">Stephania cephalantha</name>
    <dbReference type="NCBI Taxonomy" id="152367"/>
    <lineage>
        <taxon>Eukaryota</taxon>
        <taxon>Viridiplantae</taxon>
        <taxon>Streptophyta</taxon>
        <taxon>Embryophyta</taxon>
        <taxon>Tracheophyta</taxon>
        <taxon>Spermatophyta</taxon>
        <taxon>Magnoliopsida</taxon>
        <taxon>Ranunculales</taxon>
        <taxon>Menispermaceae</taxon>
        <taxon>Menispermoideae</taxon>
        <taxon>Cissampelideae</taxon>
        <taxon>Stephania</taxon>
    </lineage>
</organism>
<dbReference type="Pfam" id="PF14432">
    <property type="entry name" value="DYW_deaminase"/>
    <property type="match status" value="1"/>
</dbReference>
<name>A0AAP0KC46_9MAGN</name>
<dbReference type="Proteomes" id="UP001419268">
    <property type="component" value="Unassembled WGS sequence"/>
</dbReference>
<comment type="caution">
    <text evidence="2">The sequence shown here is derived from an EMBL/GenBank/DDBJ whole genome shotgun (WGS) entry which is preliminary data.</text>
</comment>
<gene>
    <name evidence="2" type="ORF">Scep_007212</name>
</gene>
<dbReference type="InterPro" id="IPR032867">
    <property type="entry name" value="DYW_dom"/>
</dbReference>
<evidence type="ECO:0000259" key="1">
    <source>
        <dbReference type="Pfam" id="PF14432"/>
    </source>
</evidence>
<proteinExistence type="predicted"/>
<protein>
    <recommendedName>
        <fullName evidence="1">DYW domain-containing protein</fullName>
    </recommendedName>
</protein>
<reference evidence="2 3" key="1">
    <citation type="submission" date="2024-01" db="EMBL/GenBank/DDBJ databases">
        <title>Genome assemblies of Stephania.</title>
        <authorList>
            <person name="Yang L."/>
        </authorList>
    </citation>
    <scope>NUCLEOTIDE SEQUENCE [LARGE SCALE GENOMIC DNA]</scope>
    <source>
        <strain evidence="2">JXDWG</strain>
        <tissue evidence="2">Leaf</tissue>
    </source>
</reference>
<dbReference type="EMBL" id="JBBNAG010000003">
    <property type="protein sequence ID" value="KAK9148455.1"/>
    <property type="molecule type" value="Genomic_DNA"/>
</dbReference>
<dbReference type="GO" id="GO:0008270">
    <property type="term" value="F:zinc ion binding"/>
    <property type="evidence" value="ECO:0007669"/>
    <property type="project" value="InterPro"/>
</dbReference>
<evidence type="ECO:0000313" key="3">
    <source>
        <dbReference type="Proteomes" id="UP001419268"/>
    </source>
</evidence>
<accession>A0AAP0KC46</accession>
<sequence length="125" mass="14397">MPSPLRLERDMAAVLPKRTNVNLIIVGEDQEKGFVPDTDVVLHDLDVEVKEQILSHHSEKLAIAFGLISTPEKTTLMIMKNLRICNDCHYAIKYISMIVDREIVVRDATRFHHFKDGSCSCRDYW</sequence>
<evidence type="ECO:0000313" key="2">
    <source>
        <dbReference type="EMBL" id="KAK9148455.1"/>
    </source>
</evidence>